<comment type="similarity">
    <text evidence="1 4">Belongs to the inositol phosphokinase (IPK) family.</text>
</comment>
<dbReference type="FunCoup" id="A0A0C3FZY6">
    <property type="interactions" value="241"/>
</dbReference>
<feature type="compositionally biased region" description="Low complexity" evidence="5">
    <location>
        <begin position="326"/>
        <end position="341"/>
    </location>
</feature>
<feature type="region of interest" description="Disordered" evidence="5">
    <location>
        <begin position="471"/>
        <end position="540"/>
    </location>
</feature>
<feature type="region of interest" description="Disordered" evidence="5">
    <location>
        <begin position="1001"/>
        <end position="1038"/>
    </location>
</feature>
<keyword evidence="7" id="KW-1185">Reference proteome</keyword>
<dbReference type="SUPFAM" id="SSF56104">
    <property type="entry name" value="SAICAR synthase-like"/>
    <property type="match status" value="1"/>
</dbReference>
<dbReference type="PANTHER" id="PTHR12400:SF21">
    <property type="entry name" value="KINASE"/>
    <property type="match status" value="1"/>
</dbReference>
<dbReference type="OrthoDB" id="2573163at2759"/>
<keyword evidence="3 4" id="KW-0418">Kinase</keyword>
<feature type="region of interest" description="Disordered" evidence="5">
    <location>
        <begin position="178"/>
        <end position="253"/>
    </location>
</feature>
<feature type="region of interest" description="Disordered" evidence="5">
    <location>
        <begin position="645"/>
        <end position="687"/>
    </location>
</feature>
<name>A0A0C3FZY6_PILCF</name>
<feature type="region of interest" description="Disordered" evidence="5">
    <location>
        <begin position="716"/>
        <end position="770"/>
    </location>
</feature>
<feature type="compositionally biased region" description="Low complexity" evidence="5">
    <location>
        <begin position="229"/>
        <end position="240"/>
    </location>
</feature>
<evidence type="ECO:0000256" key="1">
    <source>
        <dbReference type="ARBA" id="ARBA00007374"/>
    </source>
</evidence>
<feature type="compositionally biased region" description="Low complexity" evidence="5">
    <location>
        <begin position="28"/>
        <end position="44"/>
    </location>
</feature>
<proteinExistence type="inferred from homology"/>
<dbReference type="Pfam" id="PF03770">
    <property type="entry name" value="IPK"/>
    <property type="match status" value="1"/>
</dbReference>
<dbReference type="GO" id="GO:0000824">
    <property type="term" value="F:inositol-1,4,5,6-tetrakisphosphate 3-kinase activity"/>
    <property type="evidence" value="ECO:0007669"/>
    <property type="project" value="TreeGrafter"/>
</dbReference>
<feature type="compositionally biased region" description="Polar residues" evidence="5">
    <location>
        <begin position="668"/>
        <end position="678"/>
    </location>
</feature>
<feature type="region of interest" description="Disordered" evidence="5">
    <location>
        <begin position="121"/>
        <end position="157"/>
    </location>
</feature>
<feature type="region of interest" description="Disordered" evidence="5">
    <location>
        <begin position="67"/>
        <end position="102"/>
    </location>
</feature>
<sequence>MPVPRTPADRTQFISPQKPPRPLFRKTSYSSSTSSSSGYDSNLSPGTQVNPGIGRKVAATLQLFKETAGSPAEALSLRESSKPKSAGRHKSGPSHNVDDVPEAQYEFVKRSEWPDREAAAIRREKSSTGLSKVRARDSSSTTDAEPSRGRERKVSARDTVLNDLAQWRKDVMHRLDSGRGRRLERTSDDTDLDMEVGSSGSVTSATTACGPRDLRELNLPSSYTHPRSRVYLPSPSPSRSPIDRLQPVPYKSTDPFPTSSVFCTSAQEVPSSRDGVSSHSRSPTPIQALSPIPVPPISLPVTASLLTPPDPPHSPWSTDDESGWETASATTSTSTTSATSSHHLSPLQMNPRPYLHLHHDTNDKDRERRFLPIENRLNEPDVDALGDADDQDLDLDMSQGGLPHIPLRPFRNQVGGHSAIYKFTKRAVCKPLVSRENLFYESVEREAPPLLGFIPRYLGVMLVSYRRIPKGSITPPTSSSDVSRSASTSHELEERIPRPPMRKSVTAPPKAPEYLHTHLTSADLPGSVIEEDEGGDTDTAEAEMPEVLLDRNRHIIPEWLLRGRNRSLSSSYTSGDSRLAHGHLHLNGATASSPDLGLAVDRRTGQQPKLSPLARRSTLSDNLVAATNASYPDISMHTLSQRSSTNGQIYSASDDEDPCPRPILRPFQSDQVLRTPQSPGWFGGTGSTMVNTKLKDHVFSTVLRRLRRHPGGYVRTEDEGDFADAEGDDAGIDDRTLRTRHRKKPAGQVDRVKEENDPDGPGIRRVQSESIIATSAKLEAMVAEERRSRGMFSYQHEQSPNRPANGEPNVLNVTLPPSFTRSRSRSRSLDMQSRHAPSMLSQEPGLPLEVDPTVTRQNHFILMEDLTGRMKHPCVLDLKMGTRQYGMDATPAKKKSQRKKCDRTTSRTLGVRVCGMQVWNHKTRSYVTQDKYMGREVRSEEFPAVLASFLFDGERLLAYQIPVLLQKLYSLARIINRLKGYRFYGCSLLFIYDGDRESQEAFKSSTQEHPSSRSKRGESLERSRPRLDGKQDKAALRHSHSEDLLIGPVARRSSGRRKRGEINVRIVDFAHTTTGQDWLPYPPSVDRSTLHEVKSSKGYQAAIDPETGLIYARFPPHFPNEPDRGFLFGLKNLCETLEKIWNDERIRRMKASRDDAATVRNKLPPLSIDGKEIFEKIFGSPEADEDQGTIST</sequence>
<dbReference type="Proteomes" id="UP000054166">
    <property type="component" value="Unassembled WGS sequence"/>
</dbReference>
<evidence type="ECO:0000313" key="6">
    <source>
        <dbReference type="EMBL" id="KIM83806.1"/>
    </source>
</evidence>
<feature type="compositionally biased region" description="Basic and acidic residues" evidence="5">
    <location>
        <begin position="145"/>
        <end position="156"/>
    </location>
</feature>
<dbReference type="GO" id="GO:0005634">
    <property type="term" value="C:nucleus"/>
    <property type="evidence" value="ECO:0007669"/>
    <property type="project" value="TreeGrafter"/>
</dbReference>
<dbReference type="InterPro" id="IPR038286">
    <property type="entry name" value="IPK_sf"/>
</dbReference>
<feature type="compositionally biased region" description="Low complexity" evidence="5">
    <location>
        <begin position="196"/>
        <end position="208"/>
    </location>
</feature>
<gene>
    <name evidence="6" type="ORF">PILCRDRAFT_818832</name>
</gene>
<evidence type="ECO:0000256" key="3">
    <source>
        <dbReference type="ARBA" id="ARBA00022777"/>
    </source>
</evidence>
<dbReference type="HOGENOM" id="CLU_003545_1_0_1"/>
<feature type="region of interest" description="Disordered" evidence="5">
    <location>
        <begin position="1"/>
        <end position="52"/>
    </location>
</feature>
<feature type="compositionally biased region" description="Low complexity" evidence="5">
    <location>
        <begin position="478"/>
        <end position="489"/>
    </location>
</feature>
<protein>
    <recommendedName>
        <fullName evidence="4">Kinase</fullName>
        <ecNumber evidence="4">2.7.-.-</ecNumber>
    </recommendedName>
</protein>
<reference evidence="7" key="2">
    <citation type="submission" date="2015-01" db="EMBL/GenBank/DDBJ databases">
        <title>Evolutionary Origins and Diversification of the Mycorrhizal Mutualists.</title>
        <authorList>
            <consortium name="DOE Joint Genome Institute"/>
            <consortium name="Mycorrhizal Genomics Consortium"/>
            <person name="Kohler A."/>
            <person name="Kuo A."/>
            <person name="Nagy L.G."/>
            <person name="Floudas D."/>
            <person name="Copeland A."/>
            <person name="Barry K.W."/>
            <person name="Cichocki N."/>
            <person name="Veneault-Fourrey C."/>
            <person name="LaButti K."/>
            <person name="Lindquist E.A."/>
            <person name="Lipzen A."/>
            <person name="Lundell T."/>
            <person name="Morin E."/>
            <person name="Murat C."/>
            <person name="Riley R."/>
            <person name="Ohm R."/>
            <person name="Sun H."/>
            <person name="Tunlid A."/>
            <person name="Henrissat B."/>
            <person name="Grigoriev I.V."/>
            <person name="Hibbett D.S."/>
            <person name="Martin F."/>
        </authorList>
    </citation>
    <scope>NUCLEOTIDE SEQUENCE [LARGE SCALE GENOMIC DNA]</scope>
    <source>
        <strain evidence="7">F 1598</strain>
    </source>
</reference>
<evidence type="ECO:0000256" key="2">
    <source>
        <dbReference type="ARBA" id="ARBA00022679"/>
    </source>
</evidence>
<feature type="compositionally biased region" description="Low complexity" evidence="5">
    <location>
        <begin position="269"/>
        <end position="283"/>
    </location>
</feature>
<dbReference type="PANTHER" id="PTHR12400">
    <property type="entry name" value="INOSITOL POLYPHOSPHATE KINASE"/>
    <property type="match status" value="1"/>
</dbReference>
<keyword evidence="2 4" id="KW-0808">Transferase</keyword>
<feature type="compositionally biased region" description="Basic and acidic residues" evidence="5">
    <location>
        <begin position="178"/>
        <end position="188"/>
    </location>
</feature>
<dbReference type="AlphaFoldDB" id="A0A0C3FZY6"/>
<feature type="compositionally biased region" description="Basic and acidic residues" evidence="5">
    <location>
        <begin position="1015"/>
        <end position="1038"/>
    </location>
</feature>
<evidence type="ECO:0000313" key="7">
    <source>
        <dbReference type="Proteomes" id="UP000054166"/>
    </source>
</evidence>
<dbReference type="Gene3D" id="3.30.470.160">
    <property type="entry name" value="Inositol polyphosphate kinase"/>
    <property type="match status" value="1"/>
</dbReference>
<feature type="region of interest" description="Disordered" evidence="5">
    <location>
        <begin position="795"/>
        <end position="847"/>
    </location>
</feature>
<dbReference type="GO" id="GO:0032958">
    <property type="term" value="P:inositol phosphate biosynthetic process"/>
    <property type="evidence" value="ECO:0007669"/>
    <property type="project" value="InterPro"/>
</dbReference>
<dbReference type="STRING" id="765440.A0A0C3FZY6"/>
<feature type="compositionally biased region" description="Acidic residues" evidence="5">
    <location>
        <begin position="718"/>
        <end position="731"/>
    </location>
</feature>
<dbReference type="InterPro" id="IPR005522">
    <property type="entry name" value="IPK"/>
</dbReference>
<dbReference type="GO" id="GO:0046854">
    <property type="term" value="P:phosphatidylinositol phosphate biosynthetic process"/>
    <property type="evidence" value="ECO:0007669"/>
    <property type="project" value="TreeGrafter"/>
</dbReference>
<reference evidence="6 7" key="1">
    <citation type="submission" date="2014-04" db="EMBL/GenBank/DDBJ databases">
        <authorList>
            <consortium name="DOE Joint Genome Institute"/>
            <person name="Kuo A."/>
            <person name="Tarkka M."/>
            <person name="Buscot F."/>
            <person name="Kohler A."/>
            <person name="Nagy L.G."/>
            <person name="Floudas D."/>
            <person name="Copeland A."/>
            <person name="Barry K.W."/>
            <person name="Cichocki N."/>
            <person name="Veneault-Fourrey C."/>
            <person name="LaButti K."/>
            <person name="Lindquist E.A."/>
            <person name="Lipzen A."/>
            <person name="Lundell T."/>
            <person name="Morin E."/>
            <person name="Murat C."/>
            <person name="Sun H."/>
            <person name="Tunlid A."/>
            <person name="Henrissat B."/>
            <person name="Grigoriev I.V."/>
            <person name="Hibbett D.S."/>
            <person name="Martin F."/>
            <person name="Nordberg H.P."/>
            <person name="Cantor M.N."/>
            <person name="Hua S.X."/>
        </authorList>
    </citation>
    <scope>NUCLEOTIDE SEQUENCE [LARGE SCALE GENOMIC DNA]</scope>
    <source>
        <strain evidence="6 7">F 1598</strain>
    </source>
</reference>
<accession>A0A0C3FZY6</accession>
<feature type="compositionally biased region" description="Acidic residues" evidence="5">
    <location>
        <begin position="529"/>
        <end position="540"/>
    </location>
</feature>
<dbReference type="InParanoid" id="A0A0C3FZY6"/>
<evidence type="ECO:0000256" key="4">
    <source>
        <dbReference type="RuleBase" id="RU363090"/>
    </source>
</evidence>
<feature type="region of interest" description="Disordered" evidence="5">
    <location>
        <begin position="266"/>
        <end position="349"/>
    </location>
</feature>
<feature type="compositionally biased region" description="Polar residues" evidence="5">
    <location>
        <begin position="811"/>
        <end position="820"/>
    </location>
</feature>
<dbReference type="EC" id="2.7.-.-" evidence="4"/>
<dbReference type="GO" id="GO:0005737">
    <property type="term" value="C:cytoplasm"/>
    <property type="evidence" value="ECO:0007669"/>
    <property type="project" value="TreeGrafter"/>
</dbReference>
<dbReference type="EMBL" id="KN832989">
    <property type="protein sequence ID" value="KIM83806.1"/>
    <property type="molecule type" value="Genomic_DNA"/>
</dbReference>
<dbReference type="GO" id="GO:0008440">
    <property type="term" value="F:inositol-1,4,5-trisphosphate 3-kinase activity"/>
    <property type="evidence" value="ECO:0007669"/>
    <property type="project" value="TreeGrafter"/>
</dbReference>
<organism evidence="6 7">
    <name type="scientific">Piloderma croceum (strain F 1598)</name>
    <dbReference type="NCBI Taxonomy" id="765440"/>
    <lineage>
        <taxon>Eukaryota</taxon>
        <taxon>Fungi</taxon>
        <taxon>Dikarya</taxon>
        <taxon>Basidiomycota</taxon>
        <taxon>Agaricomycotina</taxon>
        <taxon>Agaricomycetes</taxon>
        <taxon>Agaricomycetidae</taxon>
        <taxon>Atheliales</taxon>
        <taxon>Atheliaceae</taxon>
        <taxon>Piloderma</taxon>
    </lineage>
</organism>
<evidence type="ECO:0000256" key="5">
    <source>
        <dbReference type="SAM" id="MobiDB-lite"/>
    </source>
</evidence>